<evidence type="ECO:0000256" key="2">
    <source>
        <dbReference type="ARBA" id="ARBA00004941"/>
    </source>
</evidence>
<evidence type="ECO:0000256" key="3">
    <source>
        <dbReference type="ARBA" id="ARBA00010755"/>
    </source>
</evidence>
<keyword evidence="5" id="KW-0028">Amino-acid biosynthesis</keyword>
<comment type="similarity">
    <text evidence="3">Belongs to the lyase 1 family. Argininosuccinate lyase subfamily.</text>
</comment>
<dbReference type="OrthoDB" id="2561043at2759"/>
<dbReference type="FunFam" id="1.20.200.10:FF:000019">
    <property type="entry name" value="Argininosuccinate lyase chloroplastic"/>
    <property type="match status" value="1"/>
</dbReference>
<dbReference type="Pfam" id="PF00206">
    <property type="entry name" value="Lyase_1"/>
    <property type="match status" value="1"/>
</dbReference>
<evidence type="ECO:0000259" key="9">
    <source>
        <dbReference type="Pfam" id="PF14698"/>
    </source>
</evidence>
<dbReference type="Gene3D" id="1.20.200.10">
    <property type="entry name" value="Fumarase/aspartase (Central domain)"/>
    <property type="match status" value="1"/>
</dbReference>
<gene>
    <name evidence="10" type="primary">ASL</name>
    <name evidence="10" type="ORF">TNCT_661211</name>
</gene>
<dbReference type="NCBIfam" id="TIGR00838">
    <property type="entry name" value="argH"/>
    <property type="match status" value="1"/>
</dbReference>
<dbReference type="Proteomes" id="UP000887116">
    <property type="component" value="Unassembled WGS sequence"/>
</dbReference>
<dbReference type="InterPro" id="IPR020557">
    <property type="entry name" value="Fumarate_lyase_CS"/>
</dbReference>
<dbReference type="PANTHER" id="PTHR43814:SF1">
    <property type="entry name" value="ARGININOSUCCINATE LYASE"/>
    <property type="match status" value="1"/>
</dbReference>
<comment type="catalytic activity">
    <reaction evidence="1">
        <text>2-(N(omega)-L-arginino)succinate = fumarate + L-arginine</text>
        <dbReference type="Rhea" id="RHEA:24020"/>
        <dbReference type="ChEBI" id="CHEBI:29806"/>
        <dbReference type="ChEBI" id="CHEBI:32682"/>
        <dbReference type="ChEBI" id="CHEBI:57472"/>
        <dbReference type="EC" id="4.3.2.1"/>
    </reaction>
</comment>
<dbReference type="InterPro" id="IPR029419">
    <property type="entry name" value="Arg_succ_lyase_C"/>
</dbReference>
<dbReference type="InterPro" id="IPR009049">
    <property type="entry name" value="Argininosuccinate_lyase"/>
</dbReference>
<evidence type="ECO:0000313" key="11">
    <source>
        <dbReference type="Proteomes" id="UP000887116"/>
    </source>
</evidence>
<comment type="pathway">
    <text evidence="2">Amino-acid biosynthesis; L-arginine biosynthesis; L-arginine from L-ornithine and carbamoyl phosphate: step 3/3.</text>
</comment>
<keyword evidence="6 10" id="KW-0456">Lyase</keyword>
<dbReference type="Pfam" id="PF14698">
    <property type="entry name" value="ASL_C2"/>
    <property type="match status" value="1"/>
</dbReference>
<dbReference type="FunFam" id="1.10.40.30:FF:000001">
    <property type="entry name" value="Argininosuccinate lyase"/>
    <property type="match status" value="1"/>
</dbReference>
<sequence>MSENNNSKMGEKLWGGRFSEGLSPVMDTFNRSITFDKQLWDVDIKGSIAYVKALEKCGLVSEEEKSKILSGLAQVSEEWASNNFEIKGDEDIHSANERRLKEIIGNEIGGKLHVGRSRNDQVATDVRLWFREQSVILKSLLVSFTKICCKRAKNEIDILMPGYTHLQRAQAIRWSHWLLSYAWYFHNDVTKLEDIISRMNVCPLGSGALAGNPFNIDRDFLAKELGFSGCTPNSLLAVSDRDFIAEFLFWGSLVGTHFSKWAEDLLLYSTKEFGFVTIADAFCTGSSLMPQKKNADSLELIRGKSGRLIGNCMAILVVLKGLPSTFNKDLQEDKEPLFDSYKTLVELLQVACGTLETLTVHKDHCFSALSPDMFATDVAYYLVRKGVAFREAHKIAGEVVALAEKEKCTITELTLLQLKSLSNHFEEDVSSIWNYESSVQQYQAFGGTARENIITQVQQLEIWISYSETLTTQV</sequence>
<evidence type="ECO:0000256" key="7">
    <source>
        <dbReference type="ARBA" id="ARBA00032749"/>
    </source>
</evidence>
<reference evidence="10" key="1">
    <citation type="submission" date="2020-07" db="EMBL/GenBank/DDBJ databases">
        <title>Multicomponent nature underlies the extraordinary mechanical properties of spider dragline silk.</title>
        <authorList>
            <person name="Kono N."/>
            <person name="Nakamura H."/>
            <person name="Mori M."/>
            <person name="Yoshida Y."/>
            <person name="Ohtoshi R."/>
            <person name="Malay A.D."/>
            <person name="Moran D.A.P."/>
            <person name="Tomita M."/>
            <person name="Numata K."/>
            <person name="Arakawa K."/>
        </authorList>
    </citation>
    <scope>NUCLEOTIDE SEQUENCE</scope>
</reference>
<evidence type="ECO:0000256" key="5">
    <source>
        <dbReference type="ARBA" id="ARBA00022605"/>
    </source>
</evidence>
<dbReference type="HAMAP" id="MF_00006">
    <property type="entry name" value="Arg_succ_lyase"/>
    <property type="match status" value="1"/>
</dbReference>
<dbReference type="PRINTS" id="PR00149">
    <property type="entry name" value="FUMRATELYASE"/>
</dbReference>
<feature type="domain" description="Argininosuccinate lyase C-terminal" evidence="9">
    <location>
        <begin position="373"/>
        <end position="440"/>
    </location>
</feature>
<evidence type="ECO:0000256" key="1">
    <source>
        <dbReference type="ARBA" id="ARBA00000985"/>
    </source>
</evidence>
<feature type="domain" description="Fumarate lyase N-terminal" evidence="8">
    <location>
        <begin position="16"/>
        <end position="310"/>
    </location>
</feature>
<dbReference type="AlphaFoldDB" id="A0A8X6JS51"/>
<dbReference type="InterPro" id="IPR022761">
    <property type="entry name" value="Fumarate_lyase_N"/>
</dbReference>
<keyword evidence="4" id="KW-0055">Arginine biosynthesis</keyword>
<dbReference type="PANTHER" id="PTHR43814">
    <property type="entry name" value="ARGININOSUCCINATE LYASE"/>
    <property type="match status" value="1"/>
</dbReference>
<accession>A0A8X6JS51</accession>
<dbReference type="Gene3D" id="1.10.40.30">
    <property type="entry name" value="Fumarase/aspartase (C-terminal domain)"/>
    <property type="match status" value="1"/>
</dbReference>
<comment type="caution">
    <text evidence="10">The sequence shown here is derived from an EMBL/GenBank/DDBJ whole genome shotgun (WGS) entry which is preliminary data.</text>
</comment>
<keyword evidence="11" id="KW-1185">Reference proteome</keyword>
<protein>
    <recommendedName>
        <fullName evidence="7">Arginosuccinase</fullName>
    </recommendedName>
</protein>
<dbReference type="CDD" id="cd01359">
    <property type="entry name" value="Argininosuccinate_lyase"/>
    <property type="match status" value="1"/>
</dbReference>
<dbReference type="InterPro" id="IPR008948">
    <property type="entry name" value="L-Aspartase-like"/>
</dbReference>
<dbReference type="PRINTS" id="PR00145">
    <property type="entry name" value="ARGSUCLYASE"/>
</dbReference>
<evidence type="ECO:0000313" key="10">
    <source>
        <dbReference type="EMBL" id="GFR17376.1"/>
    </source>
</evidence>
<dbReference type="InterPro" id="IPR000362">
    <property type="entry name" value="Fumarate_lyase_fam"/>
</dbReference>
<evidence type="ECO:0000256" key="6">
    <source>
        <dbReference type="ARBA" id="ARBA00023239"/>
    </source>
</evidence>
<dbReference type="PROSITE" id="PS00163">
    <property type="entry name" value="FUMARATE_LYASES"/>
    <property type="match status" value="1"/>
</dbReference>
<name>A0A8X6JS51_TRICU</name>
<dbReference type="GO" id="GO:0004056">
    <property type="term" value="F:argininosuccinate lyase activity"/>
    <property type="evidence" value="ECO:0007669"/>
    <property type="project" value="UniProtKB-EC"/>
</dbReference>
<dbReference type="EMBL" id="BMAO01017646">
    <property type="protein sequence ID" value="GFR17376.1"/>
    <property type="molecule type" value="Genomic_DNA"/>
</dbReference>
<evidence type="ECO:0000256" key="4">
    <source>
        <dbReference type="ARBA" id="ARBA00022571"/>
    </source>
</evidence>
<proteinExistence type="inferred from homology"/>
<dbReference type="SUPFAM" id="SSF48557">
    <property type="entry name" value="L-aspartase-like"/>
    <property type="match status" value="1"/>
</dbReference>
<dbReference type="GO" id="GO:0042450">
    <property type="term" value="P:L-arginine biosynthetic process via ornithine"/>
    <property type="evidence" value="ECO:0007669"/>
    <property type="project" value="InterPro"/>
</dbReference>
<dbReference type="GO" id="GO:0005829">
    <property type="term" value="C:cytosol"/>
    <property type="evidence" value="ECO:0007669"/>
    <property type="project" value="TreeGrafter"/>
</dbReference>
<dbReference type="FunFam" id="1.10.275.10:FF:000002">
    <property type="entry name" value="Argininosuccinate lyase"/>
    <property type="match status" value="1"/>
</dbReference>
<evidence type="ECO:0000259" key="8">
    <source>
        <dbReference type="Pfam" id="PF00206"/>
    </source>
</evidence>
<dbReference type="Gene3D" id="1.10.275.10">
    <property type="entry name" value="Fumarase/aspartase (N-terminal domain)"/>
    <property type="match status" value="1"/>
</dbReference>
<organism evidence="10 11">
    <name type="scientific">Trichonephila clavata</name>
    <name type="common">Joro spider</name>
    <name type="synonym">Nephila clavata</name>
    <dbReference type="NCBI Taxonomy" id="2740835"/>
    <lineage>
        <taxon>Eukaryota</taxon>
        <taxon>Metazoa</taxon>
        <taxon>Ecdysozoa</taxon>
        <taxon>Arthropoda</taxon>
        <taxon>Chelicerata</taxon>
        <taxon>Arachnida</taxon>
        <taxon>Araneae</taxon>
        <taxon>Araneomorphae</taxon>
        <taxon>Entelegynae</taxon>
        <taxon>Araneoidea</taxon>
        <taxon>Nephilidae</taxon>
        <taxon>Trichonephila</taxon>
    </lineage>
</organism>
<dbReference type="InterPro" id="IPR024083">
    <property type="entry name" value="Fumarase/histidase_N"/>
</dbReference>